<evidence type="ECO:0000256" key="3">
    <source>
        <dbReference type="ARBA" id="ARBA00022790"/>
    </source>
</evidence>
<dbReference type="InterPro" id="IPR036390">
    <property type="entry name" value="WH_DNA-bd_sf"/>
</dbReference>
<dbReference type="Proteomes" id="UP001530400">
    <property type="component" value="Unassembled WGS sequence"/>
</dbReference>
<dbReference type="SUPFAM" id="SSF46785">
    <property type="entry name" value="Winged helix' DNA-binding domain"/>
    <property type="match status" value="1"/>
</dbReference>
<sequence>MYLTGTIMDASTTITNAINSSDYPALHNFFTNTHPTLNAGEQRTLSAHFIVTSVNSNIFPEAFKSPVIQKVIETSLANLPASVQGAADNKLRHLLFDYHVEEGDYAEAARILGGMRMEDTEGSVYYMKPLEKCDVYVKVAECYLEEELTVEAEGAVGKAGAVIETNGIAFPSRDAENDEAPKAVVSSEEQEGIITLLLRYKSTHARILDANRKFLQASMKYYDLSTAYLHTDKIDADDLMIMLGKAVTCAILSPNSAQRQRVLGILYNDERLHQLDSISEFQSHSSILTNMYLNRVVQKQELQKFESSLAEHQKALMSDGLTIVERGVLEHNMVAVSHLYKSIYFEQLAQLLGVVDADKGEKVAAKMISDGSLSGEIDEVVGVLRFFHKGSVAVGSSEGEKSNMLGWNETITQFCVQLNKVTDAVRSV</sequence>
<dbReference type="PROSITE" id="PS50250">
    <property type="entry name" value="PCI"/>
    <property type="match status" value="1"/>
</dbReference>
<dbReference type="AlphaFoldDB" id="A0ABD3P361"/>
<evidence type="ECO:0000256" key="2">
    <source>
        <dbReference type="ARBA" id="ARBA00014881"/>
    </source>
</evidence>
<dbReference type="SMART" id="SM00088">
    <property type="entry name" value="PINT"/>
    <property type="match status" value="1"/>
</dbReference>
<gene>
    <name evidence="5" type="ORF">ACHAWO_000286</name>
</gene>
<dbReference type="Gene3D" id="1.10.10.10">
    <property type="entry name" value="Winged helix-like DNA-binding domain superfamily/Winged helix DNA-binding domain"/>
    <property type="match status" value="1"/>
</dbReference>
<keyword evidence="3" id="KW-0736">Signalosome</keyword>
<dbReference type="PANTHER" id="PTHR10855:SF2">
    <property type="entry name" value="COP9 SIGNALOSOME COMPLEX SUBUNIT 4"/>
    <property type="match status" value="1"/>
</dbReference>
<feature type="domain" description="PCI" evidence="4">
    <location>
        <begin position="210"/>
        <end position="391"/>
    </location>
</feature>
<organism evidence="5 6">
    <name type="scientific">Cyclotella atomus</name>
    <dbReference type="NCBI Taxonomy" id="382360"/>
    <lineage>
        <taxon>Eukaryota</taxon>
        <taxon>Sar</taxon>
        <taxon>Stramenopiles</taxon>
        <taxon>Ochrophyta</taxon>
        <taxon>Bacillariophyta</taxon>
        <taxon>Coscinodiscophyceae</taxon>
        <taxon>Thalassiosirophycidae</taxon>
        <taxon>Stephanodiscales</taxon>
        <taxon>Stephanodiscaceae</taxon>
        <taxon>Cyclotella</taxon>
    </lineage>
</organism>
<comment type="caution">
    <text evidence="5">The sequence shown here is derived from an EMBL/GenBank/DDBJ whole genome shotgun (WGS) entry which is preliminary data.</text>
</comment>
<name>A0ABD3P361_9STRA</name>
<dbReference type="InterPro" id="IPR040134">
    <property type="entry name" value="PSMD12/CSN4"/>
</dbReference>
<dbReference type="Pfam" id="PF01399">
    <property type="entry name" value="PCI"/>
    <property type="match status" value="1"/>
</dbReference>
<dbReference type="EMBL" id="JALLPJ020000822">
    <property type="protein sequence ID" value="KAL3782047.1"/>
    <property type="molecule type" value="Genomic_DNA"/>
</dbReference>
<keyword evidence="6" id="KW-1185">Reference proteome</keyword>
<evidence type="ECO:0000313" key="5">
    <source>
        <dbReference type="EMBL" id="KAL3782047.1"/>
    </source>
</evidence>
<evidence type="ECO:0000256" key="1">
    <source>
        <dbReference type="ARBA" id="ARBA00010417"/>
    </source>
</evidence>
<evidence type="ECO:0000313" key="6">
    <source>
        <dbReference type="Proteomes" id="UP001530400"/>
    </source>
</evidence>
<dbReference type="InterPro" id="IPR000717">
    <property type="entry name" value="PCI_dom"/>
</dbReference>
<accession>A0ABD3P361</accession>
<reference evidence="5 6" key="1">
    <citation type="submission" date="2024-10" db="EMBL/GenBank/DDBJ databases">
        <title>Updated reference genomes for cyclostephanoid diatoms.</title>
        <authorList>
            <person name="Roberts W.R."/>
            <person name="Alverson A.J."/>
        </authorList>
    </citation>
    <scope>NUCLEOTIDE SEQUENCE [LARGE SCALE GENOMIC DNA]</scope>
    <source>
        <strain evidence="5 6">AJA010-31</strain>
    </source>
</reference>
<proteinExistence type="inferred from homology"/>
<evidence type="ECO:0000259" key="4">
    <source>
        <dbReference type="PROSITE" id="PS50250"/>
    </source>
</evidence>
<dbReference type="PANTHER" id="PTHR10855">
    <property type="entry name" value="26S PROTEASOME NON-ATPASE REGULATORY SUBUNIT 12/COP9 SIGNALOSOME COMPLEX SUBUNIT 4"/>
    <property type="match status" value="1"/>
</dbReference>
<dbReference type="InterPro" id="IPR036388">
    <property type="entry name" value="WH-like_DNA-bd_sf"/>
</dbReference>
<comment type="similarity">
    <text evidence="1">Belongs to the CSN4 family.</text>
</comment>
<protein>
    <recommendedName>
        <fullName evidence="2">COP9 signalosome complex subunit 4</fullName>
    </recommendedName>
</protein>
<dbReference type="GO" id="GO:0008180">
    <property type="term" value="C:COP9 signalosome"/>
    <property type="evidence" value="ECO:0007669"/>
    <property type="project" value="UniProtKB-KW"/>
</dbReference>